<dbReference type="AlphaFoldDB" id="A0A3S3UFT1"/>
<evidence type="ECO:0000256" key="2">
    <source>
        <dbReference type="SAM" id="SignalP"/>
    </source>
</evidence>
<dbReference type="EMBL" id="MTKS01000027">
    <property type="protein sequence ID" value="RWX52222.1"/>
    <property type="molecule type" value="Genomic_DNA"/>
</dbReference>
<dbReference type="SUPFAM" id="SSF89392">
    <property type="entry name" value="Prokaryotic lipoproteins and lipoprotein localization factors"/>
    <property type="match status" value="1"/>
</dbReference>
<gene>
    <name evidence="3" type="ORF">VT99_10168</name>
    <name evidence="4" type="ORF">VU01_10273</name>
</gene>
<feature type="signal peptide" evidence="2">
    <location>
        <begin position="1"/>
        <end position="30"/>
    </location>
</feature>
<evidence type="ECO:0000313" key="6">
    <source>
        <dbReference type="Proteomes" id="UP000288892"/>
    </source>
</evidence>
<organism evidence="3 5">
    <name type="scientific">Candidatus Electrothrix marina</name>
    <dbReference type="NCBI Taxonomy" id="1859130"/>
    <lineage>
        <taxon>Bacteria</taxon>
        <taxon>Pseudomonadati</taxon>
        <taxon>Thermodesulfobacteriota</taxon>
        <taxon>Desulfobulbia</taxon>
        <taxon>Desulfobulbales</taxon>
        <taxon>Desulfobulbaceae</taxon>
        <taxon>Candidatus Electrothrix</taxon>
    </lineage>
</organism>
<sequence>MLRKNTPPTLVLLSCFLFFALSPQNRVAEAAEVPLEQLEKIQQFYRNLTSLSFDFKQITNGNGRTREGAGNSIFYRPSSTSPGIMRWDYNTPGRQIILNDGKELSIYTEKDKQLLIMSAKKLQSDITYSFFVGKRDLKEDFNLLPADPRFTGKTNAHSDIAVQLIPKQPHGQIKSLHFRFDKDANIRQLIMEDHFETTTELIFSNIKFNTLPADSQRTTVELVRLSLPSDTEIIRQ</sequence>
<reference evidence="5 6" key="1">
    <citation type="submission" date="2017-01" db="EMBL/GenBank/DDBJ databases">
        <title>The cable genome- insights into the physiology and evolution of filamentous bacteria capable of sulfide oxidation via long distance electron transfer.</title>
        <authorList>
            <person name="Schreiber L."/>
            <person name="Bjerg J.T."/>
            <person name="Boggild A."/>
            <person name="Van De Vossenberg J."/>
            <person name="Meysman F."/>
            <person name="Nielsen L.P."/>
            <person name="Schramm A."/>
            <person name="Kjeldsen K.U."/>
        </authorList>
    </citation>
    <scope>NUCLEOTIDE SEQUENCE [LARGE SCALE GENOMIC DNA]</scope>
    <source>
        <strain evidence="3">A2</strain>
        <strain evidence="4">A5</strain>
    </source>
</reference>
<keyword evidence="6" id="KW-1185">Reference proteome</keyword>
<proteinExistence type="predicted"/>
<name>A0A3S3UFT1_9BACT</name>
<protein>
    <submittedName>
        <fullName evidence="3">Outer membrane lipoprotein carrier protein</fullName>
    </submittedName>
</protein>
<evidence type="ECO:0000256" key="1">
    <source>
        <dbReference type="ARBA" id="ARBA00022729"/>
    </source>
</evidence>
<keyword evidence="1 2" id="KW-0732">Signal</keyword>
<dbReference type="PANTHER" id="PTHR35869:SF1">
    <property type="entry name" value="OUTER-MEMBRANE LIPOPROTEIN CARRIER PROTEIN"/>
    <property type="match status" value="1"/>
</dbReference>
<dbReference type="PROSITE" id="PS51257">
    <property type="entry name" value="PROKAR_LIPOPROTEIN"/>
    <property type="match status" value="1"/>
</dbReference>
<dbReference type="EMBL" id="MTKQ01000016">
    <property type="protein sequence ID" value="RWX49211.1"/>
    <property type="molecule type" value="Genomic_DNA"/>
</dbReference>
<dbReference type="Gene3D" id="2.50.20.10">
    <property type="entry name" value="Lipoprotein localisation LolA/LolB/LppX"/>
    <property type="match status" value="1"/>
</dbReference>
<accession>A0A3S3UFT1</accession>
<dbReference type="InterPro" id="IPR004564">
    <property type="entry name" value="OM_lipoprot_carrier_LolA-like"/>
</dbReference>
<evidence type="ECO:0000313" key="5">
    <source>
        <dbReference type="Proteomes" id="UP000286862"/>
    </source>
</evidence>
<comment type="caution">
    <text evidence="3">The sequence shown here is derived from an EMBL/GenBank/DDBJ whole genome shotgun (WGS) entry which is preliminary data.</text>
</comment>
<dbReference type="Proteomes" id="UP000286862">
    <property type="component" value="Unassembled WGS sequence"/>
</dbReference>
<evidence type="ECO:0000313" key="4">
    <source>
        <dbReference type="EMBL" id="RWX52222.1"/>
    </source>
</evidence>
<dbReference type="PANTHER" id="PTHR35869">
    <property type="entry name" value="OUTER-MEMBRANE LIPOPROTEIN CARRIER PROTEIN"/>
    <property type="match status" value="1"/>
</dbReference>
<dbReference type="Pfam" id="PF03548">
    <property type="entry name" value="LolA"/>
    <property type="match status" value="1"/>
</dbReference>
<keyword evidence="3" id="KW-0449">Lipoprotein</keyword>
<evidence type="ECO:0000313" key="3">
    <source>
        <dbReference type="EMBL" id="RWX49211.1"/>
    </source>
</evidence>
<feature type="chain" id="PRO_5038236151" evidence="2">
    <location>
        <begin position="31"/>
        <end position="236"/>
    </location>
</feature>
<dbReference type="CDD" id="cd16325">
    <property type="entry name" value="LolA"/>
    <property type="match status" value="1"/>
</dbReference>
<dbReference type="Proteomes" id="UP000288892">
    <property type="component" value="Unassembled WGS sequence"/>
</dbReference>
<dbReference type="InterPro" id="IPR029046">
    <property type="entry name" value="LolA/LolB/LppX"/>
</dbReference>